<gene>
    <name evidence="13" type="ORF">BSL78_23846</name>
</gene>
<evidence type="ECO:0000259" key="12">
    <source>
        <dbReference type="PROSITE" id="PS50262"/>
    </source>
</evidence>
<dbReference type="Proteomes" id="UP000230750">
    <property type="component" value="Unassembled WGS sequence"/>
</dbReference>
<keyword evidence="8 10" id="KW-0675">Receptor</keyword>
<keyword evidence="2" id="KW-1003">Cell membrane</keyword>
<dbReference type="Pfam" id="PF00001">
    <property type="entry name" value="7tm_1"/>
    <property type="match status" value="1"/>
</dbReference>
<dbReference type="InterPro" id="IPR000276">
    <property type="entry name" value="GPCR_Rhodpsn"/>
</dbReference>
<dbReference type="GO" id="GO:0004993">
    <property type="term" value="F:G protein-coupled serotonin receptor activity"/>
    <property type="evidence" value="ECO:0007669"/>
    <property type="project" value="UniProtKB-ARBA"/>
</dbReference>
<dbReference type="PROSITE" id="PS50262">
    <property type="entry name" value="G_PROTEIN_RECEP_F1_2"/>
    <property type="match status" value="1"/>
</dbReference>
<evidence type="ECO:0000256" key="7">
    <source>
        <dbReference type="ARBA" id="ARBA00023157"/>
    </source>
</evidence>
<dbReference type="STRING" id="307972.A0A2G8JUE6"/>
<comment type="similarity">
    <text evidence="10">Belongs to the G-protein coupled receptor 1 family.</text>
</comment>
<dbReference type="PROSITE" id="PS00237">
    <property type="entry name" value="G_PROTEIN_RECEP_F1_1"/>
    <property type="match status" value="1"/>
</dbReference>
<reference evidence="13 14" key="1">
    <citation type="journal article" date="2017" name="PLoS Biol.">
        <title>The sea cucumber genome provides insights into morphological evolution and visceral regeneration.</title>
        <authorList>
            <person name="Zhang X."/>
            <person name="Sun L."/>
            <person name="Yuan J."/>
            <person name="Sun Y."/>
            <person name="Gao Y."/>
            <person name="Zhang L."/>
            <person name="Li S."/>
            <person name="Dai H."/>
            <person name="Hamel J.F."/>
            <person name="Liu C."/>
            <person name="Yu Y."/>
            <person name="Liu S."/>
            <person name="Lin W."/>
            <person name="Guo K."/>
            <person name="Jin S."/>
            <person name="Xu P."/>
            <person name="Storey K.B."/>
            <person name="Huan P."/>
            <person name="Zhang T."/>
            <person name="Zhou Y."/>
            <person name="Zhang J."/>
            <person name="Lin C."/>
            <person name="Li X."/>
            <person name="Xing L."/>
            <person name="Huo D."/>
            <person name="Sun M."/>
            <person name="Wang L."/>
            <person name="Mercier A."/>
            <person name="Li F."/>
            <person name="Yang H."/>
            <person name="Xiang J."/>
        </authorList>
    </citation>
    <scope>NUCLEOTIDE SEQUENCE [LARGE SCALE GENOMIC DNA]</scope>
    <source>
        <strain evidence="13">Shaxun</strain>
        <tissue evidence="13">Muscle</tissue>
    </source>
</reference>
<dbReference type="PRINTS" id="PR00237">
    <property type="entry name" value="GPCRRHODOPSN"/>
</dbReference>
<feature type="transmembrane region" description="Helical" evidence="11">
    <location>
        <begin position="91"/>
        <end position="111"/>
    </location>
</feature>
<evidence type="ECO:0000256" key="6">
    <source>
        <dbReference type="ARBA" id="ARBA00023136"/>
    </source>
</evidence>
<dbReference type="Gene3D" id="1.20.1070.10">
    <property type="entry name" value="Rhodopsin 7-helix transmembrane proteins"/>
    <property type="match status" value="1"/>
</dbReference>
<keyword evidence="4 11" id="KW-1133">Transmembrane helix</keyword>
<comment type="subcellular location">
    <subcellularLocation>
        <location evidence="1">Cell membrane</location>
        <topology evidence="1">Multi-pass membrane protein</topology>
    </subcellularLocation>
</comment>
<keyword evidence="5 10" id="KW-0297">G-protein coupled receptor</keyword>
<feature type="transmembrane region" description="Helical" evidence="11">
    <location>
        <begin position="53"/>
        <end position="79"/>
    </location>
</feature>
<keyword evidence="14" id="KW-1185">Reference proteome</keyword>
<dbReference type="PANTHER" id="PTHR24248:SF199">
    <property type="entry name" value="IP13425P-RELATED"/>
    <property type="match status" value="1"/>
</dbReference>
<evidence type="ECO:0000256" key="2">
    <source>
        <dbReference type="ARBA" id="ARBA00022475"/>
    </source>
</evidence>
<dbReference type="InterPro" id="IPR017452">
    <property type="entry name" value="GPCR_Rhodpsn_7TM"/>
</dbReference>
<keyword evidence="9 10" id="KW-0807">Transducer</keyword>
<keyword evidence="7" id="KW-1015">Disulfide bond</keyword>
<evidence type="ECO:0000256" key="8">
    <source>
        <dbReference type="ARBA" id="ARBA00023170"/>
    </source>
</evidence>
<dbReference type="AlphaFoldDB" id="A0A2G8JUE6"/>
<organism evidence="13 14">
    <name type="scientific">Stichopus japonicus</name>
    <name type="common">Sea cucumber</name>
    <dbReference type="NCBI Taxonomy" id="307972"/>
    <lineage>
        <taxon>Eukaryota</taxon>
        <taxon>Metazoa</taxon>
        <taxon>Echinodermata</taxon>
        <taxon>Eleutherozoa</taxon>
        <taxon>Echinozoa</taxon>
        <taxon>Holothuroidea</taxon>
        <taxon>Aspidochirotacea</taxon>
        <taxon>Aspidochirotida</taxon>
        <taxon>Stichopodidae</taxon>
        <taxon>Apostichopus</taxon>
    </lineage>
</organism>
<dbReference type="GO" id="GO:0043410">
    <property type="term" value="P:positive regulation of MAPK cascade"/>
    <property type="evidence" value="ECO:0007669"/>
    <property type="project" value="TreeGrafter"/>
</dbReference>
<keyword evidence="3 10" id="KW-0812">Transmembrane</keyword>
<dbReference type="PANTHER" id="PTHR24248">
    <property type="entry name" value="ADRENERGIC RECEPTOR-RELATED G-PROTEIN COUPLED RECEPTOR"/>
    <property type="match status" value="1"/>
</dbReference>
<keyword evidence="6 11" id="KW-0472">Membrane</keyword>
<evidence type="ECO:0000256" key="11">
    <source>
        <dbReference type="SAM" id="Phobius"/>
    </source>
</evidence>
<dbReference type="EMBL" id="MRZV01001250">
    <property type="protein sequence ID" value="PIK39340.1"/>
    <property type="molecule type" value="Genomic_DNA"/>
</dbReference>
<accession>A0A2G8JUE6</accession>
<name>A0A2G8JUE6_STIJA</name>
<protein>
    <submittedName>
        <fullName evidence="13">Putative adenosine receptor A3-like</fullName>
    </submittedName>
</protein>
<evidence type="ECO:0000256" key="5">
    <source>
        <dbReference type="ARBA" id="ARBA00023040"/>
    </source>
</evidence>
<feature type="transmembrane region" description="Helical" evidence="11">
    <location>
        <begin position="16"/>
        <end position="41"/>
    </location>
</feature>
<dbReference type="SUPFAM" id="SSF81321">
    <property type="entry name" value="Family A G protein-coupled receptor-like"/>
    <property type="match status" value="1"/>
</dbReference>
<evidence type="ECO:0000256" key="3">
    <source>
        <dbReference type="ARBA" id="ARBA00022692"/>
    </source>
</evidence>
<evidence type="ECO:0000256" key="1">
    <source>
        <dbReference type="ARBA" id="ARBA00004651"/>
    </source>
</evidence>
<sequence length="143" mass="16265">MNLTTSSDAVTGESVITTYFICELLIALFAVVGNSSIIAAFAMNRRLRTIQNYYIVSLAAIDFSMGFSLFRSCCLHWMVKESNGWGYVSSYLRVIVLMDLCSIFSIWALTFDRFYAVCRPFSYHAVMTRKRTIIHIAAAWLIL</sequence>
<comment type="caution">
    <text evidence="13">The sequence shown here is derived from an EMBL/GenBank/DDBJ whole genome shotgun (WGS) entry which is preliminary data.</text>
</comment>
<feature type="domain" description="G-protein coupled receptors family 1 profile" evidence="12">
    <location>
        <begin position="33"/>
        <end position="143"/>
    </location>
</feature>
<dbReference type="GO" id="GO:0071880">
    <property type="term" value="P:adenylate cyclase-activating adrenergic receptor signaling pathway"/>
    <property type="evidence" value="ECO:0007669"/>
    <property type="project" value="TreeGrafter"/>
</dbReference>
<dbReference type="OrthoDB" id="9445642at2759"/>
<evidence type="ECO:0000256" key="9">
    <source>
        <dbReference type="ARBA" id="ARBA00023224"/>
    </source>
</evidence>
<dbReference type="GO" id="GO:0005886">
    <property type="term" value="C:plasma membrane"/>
    <property type="evidence" value="ECO:0007669"/>
    <property type="project" value="UniProtKB-SubCell"/>
</dbReference>
<evidence type="ECO:0000256" key="4">
    <source>
        <dbReference type="ARBA" id="ARBA00022989"/>
    </source>
</evidence>
<evidence type="ECO:0000256" key="10">
    <source>
        <dbReference type="RuleBase" id="RU000688"/>
    </source>
</evidence>
<evidence type="ECO:0000313" key="14">
    <source>
        <dbReference type="Proteomes" id="UP000230750"/>
    </source>
</evidence>
<evidence type="ECO:0000313" key="13">
    <source>
        <dbReference type="EMBL" id="PIK39340.1"/>
    </source>
</evidence>
<proteinExistence type="inferred from homology"/>